<accession>A0A9D1F0F6</accession>
<evidence type="ECO:0000259" key="2">
    <source>
        <dbReference type="PROSITE" id="PS50943"/>
    </source>
</evidence>
<evidence type="ECO:0000256" key="1">
    <source>
        <dbReference type="ARBA" id="ARBA00023125"/>
    </source>
</evidence>
<dbReference type="PANTHER" id="PTHR46558:SF4">
    <property type="entry name" value="DNA-BIDING PHAGE PROTEIN"/>
    <property type="match status" value="1"/>
</dbReference>
<dbReference type="GO" id="GO:0003677">
    <property type="term" value="F:DNA binding"/>
    <property type="evidence" value="ECO:0007669"/>
    <property type="project" value="UniProtKB-KW"/>
</dbReference>
<dbReference type="PROSITE" id="PS50943">
    <property type="entry name" value="HTH_CROC1"/>
    <property type="match status" value="1"/>
</dbReference>
<comment type="caution">
    <text evidence="3">The sequence shown here is derived from an EMBL/GenBank/DDBJ whole genome shotgun (WGS) entry which is preliminary data.</text>
</comment>
<evidence type="ECO:0000313" key="3">
    <source>
        <dbReference type="EMBL" id="HIS37089.1"/>
    </source>
</evidence>
<dbReference type="PANTHER" id="PTHR46558">
    <property type="entry name" value="TRACRIPTIONAL REGULATORY PROTEIN-RELATED-RELATED"/>
    <property type="match status" value="1"/>
</dbReference>
<reference evidence="3" key="1">
    <citation type="submission" date="2020-10" db="EMBL/GenBank/DDBJ databases">
        <authorList>
            <person name="Gilroy R."/>
        </authorList>
    </citation>
    <scope>NUCLEOTIDE SEQUENCE</scope>
    <source>
        <strain evidence="3">6276</strain>
    </source>
</reference>
<sequence>MNIKKGFGKKIKELRLRLELTQEQFAEKIGISAKSLSQIELGKNFVSAEVLESICSQMNINPKSLFDFDYIETSRKNLLEDIIQRVSNDTSILKTIHKIVVALDE</sequence>
<keyword evidence="1" id="KW-0238">DNA-binding</keyword>
<dbReference type="CDD" id="cd00093">
    <property type="entry name" value="HTH_XRE"/>
    <property type="match status" value="1"/>
</dbReference>
<organism evidence="3 4">
    <name type="scientific">Candidatus Scatousia excrementigallinarum</name>
    <dbReference type="NCBI Taxonomy" id="2840935"/>
    <lineage>
        <taxon>Bacteria</taxon>
        <taxon>Candidatus Scatousia</taxon>
    </lineage>
</organism>
<dbReference type="Proteomes" id="UP000823928">
    <property type="component" value="Unassembled WGS sequence"/>
</dbReference>
<dbReference type="EMBL" id="DVIU01000212">
    <property type="protein sequence ID" value="HIS37089.1"/>
    <property type="molecule type" value="Genomic_DNA"/>
</dbReference>
<dbReference type="SMART" id="SM00530">
    <property type="entry name" value="HTH_XRE"/>
    <property type="match status" value="1"/>
</dbReference>
<gene>
    <name evidence="3" type="ORF">IAC10_10755</name>
</gene>
<dbReference type="InterPro" id="IPR001387">
    <property type="entry name" value="Cro/C1-type_HTH"/>
</dbReference>
<feature type="domain" description="HTH cro/C1-type" evidence="2">
    <location>
        <begin position="11"/>
        <end position="65"/>
    </location>
</feature>
<name>A0A9D1F0F6_9BACT</name>
<protein>
    <submittedName>
        <fullName evidence="3">Helix-turn-helix transcriptional regulator</fullName>
    </submittedName>
</protein>
<evidence type="ECO:0000313" key="4">
    <source>
        <dbReference type="Proteomes" id="UP000823928"/>
    </source>
</evidence>
<dbReference type="AlphaFoldDB" id="A0A9D1F0F6"/>
<reference evidence="3" key="2">
    <citation type="journal article" date="2021" name="PeerJ">
        <title>Extensive microbial diversity within the chicken gut microbiome revealed by metagenomics and culture.</title>
        <authorList>
            <person name="Gilroy R."/>
            <person name="Ravi A."/>
            <person name="Getino M."/>
            <person name="Pursley I."/>
            <person name="Horton D.L."/>
            <person name="Alikhan N.F."/>
            <person name="Baker D."/>
            <person name="Gharbi K."/>
            <person name="Hall N."/>
            <person name="Watson M."/>
            <person name="Adriaenssens E.M."/>
            <person name="Foster-Nyarko E."/>
            <person name="Jarju S."/>
            <person name="Secka A."/>
            <person name="Antonio M."/>
            <person name="Oren A."/>
            <person name="Chaudhuri R.R."/>
            <person name="La Ragione R."/>
            <person name="Hildebrand F."/>
            <person name="Pallen M.J."/>
        </authorList>
    </citation>
    <scope>NUCLEOTIDE SEQUENCE</scope>
    <source>
        <strain evidence="3">6276</strain>
    </source>
</reference>
<dbReference type="InterPro" id="IPR010982">
    <property type="entry name" value="Lambda_DNA-bd_dom_sf"/>
</dbReference>
<dbReference type="Pfam" id="PF12844">
    <property type="entry name" value="HTH_19"/>
    <property type="match status" value="1"/>
</dbReference>
<proteinExistence type="predicted"/>
<dbReference type="SUPFAM" id="SSF47413">
    <property type="entry name" value="lambda repressor-like DNA-binding domains"/>
    <property type="match status" value="1"/>
</dbReference>
<dbReference type="Gene3D" id="1.10.260.40">
    <property type="entry name" value="lambda repressor-like DNA-binding domains"/>
    <property type="match status" value="1"/>
</dbReference>